<proteinExistence type="predicted"/>
<evidence type="ECO:0000313" key="2">
    <source>
        <dbReference type="Proteomes" id="UP000238034"/>
    </source>
</evidence>
<sequence>MSPVKIEVNCFSMLYSESGKSFGNFNLFHLFTNIKNKGYAENEFILAYGPGAEYLYYEWINETLNEHKNSNLYDIN</sequence>
<dbReference type="Proteomes" id="UP000238034">
    <property type="component" value="Unassembled WGS sequence"/>
</dbReference>
<name>A0A2T0U9D2_9SPHI</name>
<comment type="caution">
    <text evidence="1">The sequence shown here is derived from an EMBL/GenBank/DDBJ whole genome shotgun (WGS) entry which is preliminary data.</text>
</comment>
<gene>
    <name evidence="1" type="ORF">B0I27_102312</name>
</gene>
<keyword evidence="2" id="KW-1185">Reference proteome</keyword>
<evidence type="ECO:0000313" key="1">
    <source>
        <dbReference type="EMBL" id="PRY54545.1"/>
    </source>
</evidence>
<reference evidence="1 2" key="1">
    <citation type="submission" date="2018-03" db="EMBL/GenBank/DDBJ databases">
        <title>Genomic Encyclopedia of Type Strains, Phase III (KMG-III): the genomes of soil and plant-associated and newly described type strains.</title>
        <authorList>
            <person name="Whitman W."/>
        </authorList>
    </citation>
    <scope>NUCLEOTIDE SEQUENCE [LARGE SCALE GENOMIC DNA]</scope>
    <source>
        <strain evidence="1 2">CGMCC 1.9313</strain>
    </source>
</reference>
<accession>A0A2T0U9D2</accession>
<dbReference type="AlphaFoldDB" id="A0A2T0U9D2"/>
<protein>
    <submittedName>
        <fullName evidence="1">Uncharacterized protein</fullName>
    </submittedName>
</protein>
<organism evidence="1 2">
    <name type="scientific">Arcticibacter pallidicorallinus</name>
    <dbReference type="NCBI Taxonomy" id="1259464"/>
    <lineage>
        <taxon>Bacteria</taxon>
        <taxon>Pseudomonadati</taxon>
        <taxon>Bacteroidota</taxon>
        <taxon>Sphingobacteriia</taxon>
        <taxon>Sphingobacteriales</taxon>
        <taxon>Sphingobacteriaceae</taxon>
        <taxon>Arcticibacter</taxon>
    </lineage>
</organism>
<dbReference type="EMBL" id="PVTH01000002">
    <property type="protein sequence ID" value="PRY54545.1"/>
    <property type="molecule type" value="Genomic_DNA"/>
</dbReference>